<gene>
    <name evidence="11" type="ORF">C0992_000012</name>
</gene>
<dbReference type="GO" id="GO:0005743">
    <property type="term" value="C:mitochondrial inner membrane"/>
    <property type="evidence" value="ECO:0007669"/>
    <property type="project" value="UniProtKB-SubCell"/>
</dbReference>
<dbReference type="AlphaFoldDB" id="A0A386TYL2"/>
<comment type="similarity">
    <text evidence="2 9">Belongs to the cytochrome c oxidase subunit 3 family.</text>
</comment>
<evidence type="ECO:0000256" key="2">
    <source>
        <dbReference type="ARBA" id="ARBA00010581"/>
    </source>
</evidence>
<dbReference type="GO" id="GO:0004129">
    <property type="term" value="F:cytochrome-c oxidase activity"/>
    <property type="evidence" value="ECO:0007669"/>
    <property type="project" value="UniProtKB-EC"/>
</dbReference>
<dbReference type="Pfam" id="PF00510">
    <property type="entry name" value="COX3"/>
    <property type="match status" value="1"/>
</dbReference>
<dbReference type="FunFam" id="1.20.120.80:FF:000002">
    <property type="entry name" value="Cytochrome c oxidase subunit 3"/>
    <property type="match status" value="1"/>
</dbReference>
<evidence type="ECO:0000256" key="3">
    <source>
        <dbReference type="ARBA" id="ARBA00015944"/>
    </source>
</evidence>
<organism evidence="11">
    <name type="scientific">Termitomyces sp</name>
    <dbReference type="NCBI Taxonomy" id="1916073"/>
    <lineage>
        <taxon>Eukaryota</taxon>
        <taxon>Fungi</taxon>
        <taxon>Dikarya</taxon>
        <taxon>Basidiomycota</taxon>
        <taxon>Agaricomycotina</taxon>
        <taxon>Agaricomycetes</taxon>
        <taxon>Agaricomycetidae</taxon>
        <taxon>Agaricales</taxon>
        <taxon>Tricholomatineae</taxon>
        <taxon>Lyophyllaceae</taxon>
        <taxon>Termitomyces</taxon>
    </lineage>
</organism>
<dbReference type="PANTHER" id="PTHR11403:SF7">
    <property type="entry name" value="CYTOCHROME C OXIDASE SUBUNIT 3"/>
    <property type="match status" value="1"/>
</dbReference>
<proteinExistence type="inferred from homology"/>
<evidence type="ECO:0000256" key="7">
    <source>
        <dbReference type="ARBA" id="ARBA00023136"/>
    </source>
</evidence>
<dbReference type="CDD" id="cd01665">
    <property type="entry name" value="Cyt_c_Oxidase_III"/>
    <property type="match status" value="1"/>
</dbReference>
<geneLocation type="mitochondrion" evidence="11"/>
<reference evidence="11" key="1">
    <citation type="submission" date="2018-08" db="EMBL/GenBank/DDBJ databases">
        <title>Comparative mitochondrial genomics of the basidiomycete Termitomyces.</title>
        <authorList>
            <person name="Nieuwenhuis M."/>
        </authorList>
    </citation>
    <scope>NUCLEOTIDE SEQUENCE</scope>
    <source>
        <strain evidence="11">T32</strain>
    </source>
</reference>
<protein>
    <recommendedName>
        <fullName evidence="3 9">Cytochrome c oxidase subunit 3</fullName>
    </recommendedName>
</protein>
<keyword evidence="7" id="KW-0472">Membrane</keyword>
<keyword evidence="5" id="KW-1278">Translocase</keyword>
<keyword evidence="9 11" id="KW-0496">Mitochondrion</keyword>
<evidence type="ECO:0000259" key="10">
    <source>
        <dbReference type="PROSITE" id="PS50253"/>
    </source>
</evidence>
<evidence type="ECO:0000256" key="1">
    <source>
        <dbReference type="ARBA" id="ARBA00004448"/>
    </source>
</evidence>
<keyword evidence="4 9" id="KW-0812">Transmembrane</keyword>
<dbReference type="Gene3D" id="1.10.287.70">
    <property type="match status" value="1"/>
</dbReference>
<dbReference type="InterPro" id="IPR000298">
    <property type="entry name" value="Cyt_c_oxidase-like_su3"/>
</dbReference>
<comment type="function">
    <text evidence="9">Component of the cytochrome c oxidase, the last enzyme in the mitochondrial electron transport chain which drives oxidative phosphorylation. The respiratory chain contains 3 multisubunit complexes succinate dehydrogenase (complex II, CII), ubiquinol-cytochrome c oxidoreductase (cytochrome b-c1 complex, complex III, CIII) and cytochrome c oxidase (complex IV, CIV), that cooperate to transfer electrons derived from NADH and succinate to molecular oxygen, creating an electrochemical gradient over the inner membrane that drives transmembrane transport and the ATP synthase. Cytochrome c oxidase is the component of the respiratory chain that catalyzes the reduction of oxygen to water. Electrons originating from reduced cytochrome c in the intermembrane space (IMS) are transferred via the dinuclear copper A center (CU(A)) of subunit 2 and heme A of subunit 1 to the active site in subunit 1, a binuclear center (BNC) formed by heme A3 and copper B (CU(B)). The BNC reduces molecular oxygen to 2 water molecules using 4 electrons from cytochrome c in the IMS and 4 protons from the mitochondrial matrix.</text>
</comment>
<dbReference type="InterPro" id="IPR033945">
    <property type="entry name" value="Cyt_c_oxase_su3_dom"/>
</dbReference>
<dbReference type="FunFam" id="1.10.287.70:FF:000082">
    <property type="entry name" value="Cytochrome c oxidase subunit 3"/>
    <property type="match status" value="1"/>
</dbReference>
<evidence type="ECO:0000256" key="5">
    <source>
        <dbReference type="ARBA" id="ARBA00022967"/>
    </source>
</evidence>
<dbReference type="PANTHER" id="PTHR11403">
    <property type="entry name" value="CYTOCHROME C OXIDASE SUBUNIT III"/>
    <property type="match status" value="1"/>
</dbReference>
<dbReference type="PROSITE" id="PS50253">
    <property type="entry name" value="COX3"/>
    <property type="match status" value="1"/>
</dbReference>
<evidence type="ECO:0000256" key="9">
    <source>
        <dbReference type="RuleBase" id="RU003375"/>
    </source>
</evidence>
<comment type="subcellular location">
    <subcellularLocation>
        <location evidence="1">Mitochondrion inner membrane</location>
        <topology evidence="1">Multi-pass membrane protein</topology>
    </subcellularLocation>
</comment>
<evidence type="ECO:0000256" key="4">
    <source>
        <dbReference type="ARBA" id="ARBA00022692"/>
    </source>
</evidence>
<comment type="catalytic activity">
    <reaction evidence="8">
        <text>4 Fe(II)-[cytochrome c] + O2 + 8 H(+)(in) = 4 Fe(III)-[cytochrome c] + 2 H2O + 4 H(+)(out)</text>
        <dbReference type="Rhea" id="RHEA:11436"/>
        <dbReference type="Rhea" id="RHEA-COMP:10350"/>
        <dbReference type="Rhea" id="RHEA-COMP:14399"/>
        <dbReference type="ChEBI" id="CHEBI:15377"/>
        <dbReference type="ChEBI" id="CHEBI:15378"/>
        <dbReference type="ChEBI" id="CHEBI:15379"/>
        <dbReference type="ChEBI" id="CHEBI:29033"/>
        <dbReference type="ChEBI" id="CHEBI:29034"/>
        <dbReference type="EC" id="7.1.1.9"/>
    </reaction>
    <physiologicalReaction direction="left-to-right" evidence="8">
        <dbReference type="Rhea" id="RHEA:11437"/>
    </physiologicalReaction>
</comment>
<keyword evidence="6" id="KW-1133">Transmembrane helix</keyword>
<evidence type="ECO:0000256" key="6">
    <source>
        <dbReference type="ARBA" id="ARBA00022989"/>
    </source>
</evidence>
<feature type="domain" description="Heme-copper oxidase subunit III family profile" evidence="10">
    <location>
        <begin position="9"/>
        <end position="268"/>
    </location>
</feature>
<accession>A0A386TYL2</accession>
<dbReference type="GO" id="GO:0045277">
    <property type="term" value="C:respiratory chain complex IV"/>
    <property type="evidence" value="ECO:0007669"/>
    <property type="project" value="UniProtKB-ARBA"/>
</dbReference>
<name>A0A386TYL2_9AGAR</name>
<sequence>MKTSINKFQSFPFHLVAPSPWPFFLSFSLLNTAIGGVLFFHGFPLGAEILILGLILTSLGMILWFRDVITEGTYLGHHTKAVKTGLMIGFILFIISEVFAFLSVFWAFFHSSLSPAIEIGGSWPPVGITPLDPFAIPLLNTFLLLSSGAFITYGHHALIAGNRKAAIDGVFITIILACVFTGLQYFEYSEAGFTMSDGVYGSAFYASTGLHGFHVIVGTLFILVGFIRILNYQLTKEHHQGFEASILYWHFVDVVWLFLFVAVYFWGGA</sequence>
<dbReference type="EMBL" id="MH725797">
    <property type="protein sequence ID" value="AYE93327.1"/>
    <property type="molecule type" value="Genomic_DNA"/>
</dbReference>
<dbReference type="Gene3D" id="1.20.120.80">
    <property type="entry name" value="Cytochrome c oxidase, subunit III, four-helix bundle"/>
    <property type="match status" value="1"/>
</dbReference>
<dbReference type="InterPro" id="IPR024791">
    <property type="entry name" value="Cyt_c/ubiquinol_Oxase_su3"/>
</dbReference>
<dbReference type="SUPFAM" id="SSF81452">
    <property type="entry name" value="Cytochrome c oxidase subunit III-like"/>
    <property type="match status" value="1"/>
</dbReference>
<dbReference type="InterPro" id="IPR035973">
    <property type="entry name" value="Cyt_c_oxidase_su3-like_sf"/>
</dbReference>
<dbReference type="GO" id="GO:0006123">
    <property type="term" value="P:mitochondrial electron transport, cytochrome c to oxygen"/>
    <property type="evidence" value="ECO:0007669"/>
    <property type="project" value="TreeGrafter"/>
</dbReference>
<evidence type="ECO:0000313" key="11">
    <source>
        <dbReference type="EMBL" id="AYE93327.1"/>
    </source>
</evidence>
<evidence type="ECO:0000256" key="8">
    <source>
        <dbReference type="ARBA" id="ARBA00049512"/>
    </source>
</evidence>
<dbReference type="InterPro" id="IPR013833">
    <property type="entry name" value="Cyt_c_oxidase_su3_a-hlx"/>
</dbReference>